<keyword evidence="2" id="KW-1133">Transmembrane helix</keyword>
<feature type="region of interest" description="Disordered" evidence="1">
    <location>
        <begin position="76"/>
        <end position="103"/>
    </location>
</feature>
<feature type="transmembrane region" description="Helical" evidence="2">
    <location>
        <begin position="52"/>
        <end position="69"/>
    </location>
</feature>
<reference evidence="4 5" key="1">
    <citation type="submission" date="2021-03" db="EMBL/GenBank/DDBJ databases">
        <title>Genome sequencing of Marinobacter sp. LPB0319.</title>
        <authorList>
            <person name="Kim J."/>
        </authorList>
    </citation>
    <scope>NUCLEOTIDE SEQUENCE [LARGE SCALE GENOMIC DNA]</scope>
    <source>
        <strain evidence="4 5">LPB0319</strain>
    </source>
</reference>
<evidence type="ECO:0000313" key="5">
    <source>
        <dbReference type="Proteomes" id="UP000663555"/>
    </source>
</evidence>
<keyword evidence="2" id="KW-0812">Transmembrane</keyword>
<dbReference type="Gene3D" id="3.30.70.1070">
    <property type="entry name" value="Sporulation related repeat"/>
    <property type="match status" value="1"/>
</dbReference>
<feature type="region of interest" description="Disordered" evidence="1">
    <location>
        <begin position="1"/>
        <end position="44"/>
    </location>
</feature>
<dbReference type="Proteomes" id="UP000663555">
    <property type="component" value="Chromosome"/>
</dbReference>
<protein>
    <submittedName>
        <fullName evidence="4">SPOR domain-containing protein</fullName>
    </submittedName>
</protein>
<feature type="compositionally biased region" description="Polar residues" evidence="1">
    <location>
        <begin position="76"/>
        <end position="89"/>
    </location>
</feature>
<evidence type="ECO:0000256" key="2">
    <source>
        <dbReference type="SAM" id="Phobius"/>
    </source>
</evidence>
<dbReference type="PROSITE" id="PS51724">
    <property type="entry name" value="SPOR"/>
    <property type="match status" value="1"/>
</dbReference>
<organism evidence="4 5">
    <name type="scientific">Marinobacter salinisoli</name>
    <dbReference type="NCBI Taxonomy" id="2769486"/>
    <lineage>
        <taxon>Bacteria</taxon>
        <taxon>Pseudomonadati</taxon>
        <taxon>Pseudomonadota</taxon>
        <taxon>Gammaproteobacteria</taxon>
        <taxon>Pseudomonadales</taxon>
        <taxon>Marinobacteraceae</taxon>
        <taxon>Marinobacter</taxon>
    </lineage>
</organism>
<gene>
    <name evidence="4" type="ORF">LPB19_06745</name>
</gene>
<evidence type="ECO:0000313" key="4">
    <source>
        <dbReference type="EMBL" id="QSP96080.1"/>
    </source>
</evidence>
<keyword evidence="2" id="KW-0472">Membrane</keyword>
<dbReference type="Pfam" id="PF05036">
    <property type="entry name" value="SPOR"/>
    <property type="match status" value="1"/>
</dbReference>
<dbReference type="EMBL" id="CP071247">
    <property type="protein sequence ID" value="QSP96080.1"/>
    <property type="molecule type" value="Genomic_DNA"/>
</dbReference>
<dbReference type="InterPro" id="IPR007730">
    <property type="entry name" value="SPOR-like_dom"/>
</dbReference>
<accession>A0ABX7MXA8</accession>
<sequence length="216" mass="23979">MAKDYAKKYRTASPSATPQPKKKSDQPSRRAKKQPRAAAPAKTQKGRLSVKWVLSLAAVGGFIGFIVYLNSIPSSQPDNRGTQQVQQPATKAVTAPRTTAKAEDEKPGFRFYEMLPESEVVPPKVEEYTPGPAKQDFDYLVQSGSFRSKTDAERQRAQIAFQGLRAQVQRIDLDNGSIWYRVNVGPFSSRSQMNSAIDKLVSINIEPLVRKIPKKG</sequence>
<feature type="domain" description="SPOR" evidence="3">
    <location>
        <begin position="133"/>
        <end position="212"/>
    </location>
</feature>
<keyword evidence="5" id="KW-1185">Reference proteome</keyword>
<evidence type="ECO:0000259" key="3">
    <source>
        <dbReference type="PROSITE" id="PS51724"/>
    </source>
</evidence>
<dbReference type="PANTHER" id="PTHR38687">
    <property type="entry name" value="CELL DIVISION PROTEIN DEDD-RELATED"/>
    <property type="match status" value="1"/>
</dbReference>
<dbReference type="SUPFAM" id="SSF110997">
    <property type="entry name" value="Sporulation related repeat"/>
    <property type="match status" value="1"/>
</dbReference>
<dbReference type="InterPro" id="IPR036680">
    <property type="entry name" value="SPOR-like_sf"/>
</dbReference>
<dbReference type="PANTHER" id="PTHR38687:SF1">
    <property type="entry name" value="CELL DIVISION PROTEIN DEDD"/>
    <property type="match status" value="1"/>
</dbReference>
<evidence type="ECO:0000256" key="1">
    <source>
        <dbReference type="SAM" id="MobiDB-lite"/>
    </source>
</evidence>
<dbReference type="InterPro" id="IPR052521">
    <property type="entry name" value="Cell_div_SPOR-domain"/>
</dbReference>
<proteinExistence type="predicted"/>
<dbReference type="RefSeq" id="WP_206645307.1">
    <property type="nucleotide sequence ID" value="NZ_CP071247.1"/>
</dbReference>
<name>A0ABX7MXA8_9GAMM</name>